<sequence length="155" mass="16657">MKALFTVLSLSVSSLAMAAPDADLLVGTWNCGASETSAQGSMEIDGTVEYKADKSANYDMTMSMDLTELGESFTIAMSGTGTWRLEGDKLVSTAESMDVSNAGEPSEFVDMMMPQFKAQQQAQLGKETRSTIVELTENKLVERPADGSDTVECTR</sequence>
<evidence type="ECO:0000256" key="1">
    <source>
        <dbReference type="SAM" id="SignalP"/>
    </source>
</evidence>
<protein>
    <submittedName>
        <fullName evidence="2">Uncharacterized protein</fullName>
    </submittedName>
</protein>
<keyword evidence="1" id="KW-0732">Signal</keyword>
<reference evidence="2" key="1">
    <citation type="journal article" date="2014" name="Int. J. Syst. Evol. Microbiol.">
        <title>Complete genome sequence of Corynebacterium casei LMG S-19264T (=DSM 44701T), isolated from a smear-ripened cheese.</title>
        <authorList>
            <consortium name="US DOE Joint Genome Institute (JGI-PGF)"/>
            <person name="Walter F."/>
            <person name="Albersmeier A."/>
            <person name="Kalinowski J."/>
            <person name="Ruckert C."/>
        </authorList>
    </citation>
    <scope>NUCLEOTIDE SEQUENCE</scope>
    <source>
        <strain evidence="2">KCTC 22169</strain>
    </source>
</reference>
<keyword evidence="3" id="KW-1185">Reference proteome</keyword>
<name>A0A918KSE9_9GAMM</name>
<feature type="chain" id="PRO_5037609505" evidence="1">
    <location>
        <begin position="19"/>
        <end position="155"/>
    </location>
</feature>
<organism evidence="2 3">
    <name type="scientific">Saccharospirillum salsuginis</name>
    <dbReference type="NCBI Taxonomy" id="418750"/>
    <lineage>
        <taxon>Bacteria</taxon>
        <taxon>Pseudomonadati</taxon>
        <taxon>Pseudomonadota</taxon>
        <taxon>Gammaproteobacteria</taxon>
        <taxon>Oceanospirillales</taxon>
        <taxon>Saccharospirillaceae</taxon>
        <taxon>Saccharospirillum</taxon>
    </lineage>
</organism>
<comment type="caution">
    <text evidence="2">The sequence shown here is derived from an EMBL/GenBank/DDBJ whole genome shotgun (WGS) entry which is preliminary data.</text>
</comment>
<feature type="signal peptide" evidence="1">
    <location>
        <begin position="1"/>
        <end position="18"/>
    </location>
</feature>
<proteinExistence type="predicted"/>
<dbReference type="AlphaFoldDB" id="A0A918KSE9"/>
<dbReference type="RefSeq" id="WP_189612803.1">
    <property type="nucleotide sequence ID" value="NZ_BMXR01000014.1"/>
</dbReference>
<gene>
    <name evidence="2" type="ORF">GCM10007392_43790</name>
</gene>
<evidence type="ECO:0000313" key="3">
    <source>
        <dbReference type="Proteomes" id="UP000626148"/>
    </source>
</evidence>
<reference evidence="2" key="2">
    <citation type="submission" date="2020-09" db="EMBL/GenBank/DDBJ databases">
        <authorList>
            <person name="Sun Q."/>
            <person name="Kim S."/>
        </authorList>
    </citation>
    <scope>NUCLEOTIDE SEQUENCE</scope>
    <source>
        <strain evidence="2">KCTC 22169</strain>
    </source>
</reference>
<accession>A0A918KSE9</accession>
<evidence type="ECO:0000313" key="2">
    <source>
        <dbReference type="EMBL" id="GGX71503.1"/>
    </source>
</evidence>
<dbReference type="EMBL" id="BMXR01000014">
    <property type="protein sequence ID" value="GGX71503.1"/>
    <property type="molecule type" value="Genomic_DNA"/>
</dbReference>
<dbReference type="Proteomes" id="UP000626148">
    <property type="component" value="Unassembled WGS sequence"/>
</dbReference>